<feature type="transmembrane region" description="Helical" evidence="1">
    <location>
        <begin position="110"/>
        <end position="137"/>
    </location>
</feature>
<dbReference type="AlphaFoldDB" id="A0A0L0FDB8"/>
<evidence type="ECO:0000256" key="1">
    <source>
        <dbReference type="SAM" id="Phobius"/>
    </source>
</evidence>
<accession>A0A0L0FDB8</accession>
<feature type="transmembrane region" description="Helical" evidence="1">
    <location>
        <begin position="247"/>
        <end position="268"/>
    </location>
</feature>
<organism evidence="2 3">
    <name type="scientific">Sphaeroforma arctica JP610</name>
    <dbReference type="NCBI Taxonomy" id="667725"/>
    <lineage>
        <taxon>Eukaryota</taxon>
        <taxon>Ichthyosporea</taxon>
        <taxon>Ichthyophonida</taxon>
        <taxon>Sphaeroforma</taxon>
    </lineage>
</organism>
<feature type="transmembrane region" description="Helical" evidence="1">
    <location>
        <begin position="189"/>
        <end position="210"/>
    </location>
</feature>
<reference evidence="2 3" key="1">
    <citation type="submission" date="2011-02" db="EMBL/GenBank/DDBJ databases">
        <title>The Genome Sequence of Sphaeroforma arctica JP610.</title>
        <authorList>
            <consortium name="The Broad Institute Genome Sequencing Platform"/>
            <person name="Russ C."/>
            <person name="Cuomo C."/>
            <person name="Young S.K."/>
            <person name="Zeng Q."/>
            <person name="Gargeya S."/>
            <person name="Alvarado L."/>
            <person name="Berlin A."/>
            <person name="Chapman S.B."/>
            <person name="Chen Z."/>
            <person name="Freedman E."/>
            <person name="Gellesch M."/>
            <person name="Goldberg J."/>
            <person name="Griggs A."/>
            <person name="Gujja S."/>
            <person name="Heilman E."/>
            <person name="Heiman D."/>
            <person name="Howarth C."/>
            <person name="Mehta T."/>
            <person name="Neiman D."/>
            <person name="Pearson M."/>
            <person name="Roberts A."/>
            <person name="Saif S."/>
            <person name="Shea T."/>
            <person name="Shenoy N."/>
            <person name="Sisk P."/>
            <person name="Stolte C."/>
            <person name="Sykes S."/>
            <person name="White J."/>
            <person name="Yandava C."/>
            <person name="Burger G."/>
            <person name="Gray M.W."/>
            <person name="Holland P.W.H."/>
            <person name="King N."/>
            <person name="Lang F.B.F."/>
            <person name="Roger A.J."/>
            <person name="Ruiz-Trillo I."/>
            <person name="Haas B."/>
            <person name="Nusbaum C."/>
            <person name="Birren B."/>
        </authorList>
    </citation>
    <scope>NUCLEOTIDE SEQUENCE [LARGE SCALE GENOMIC DNA]</scope>
    <source>
        <strain evidence="2 3">JP610</strain>
    </source>
</reference>
<protein>
    <submittedName>
        <fullName evidence="2">Uncharacterized protein</fullName>
    </submittedName>
</protein>
<proteinExistence type="predicted"/>
<feature type="transmembrane region" description="Helical" evidence="1">
    <location>
        <begin position="216"/>
        <end position="235"/>
    </location>
</feature>
<feature type="transmembrane region" description="Helical" evidence="1">
    <location>
        <begin position="69"/>
        <end position="89"/>
    </location>
</feature>
<dbReference type="EMBL" id="KQ244121">
    <property type="protein sequence ID" value="KNC74747.1"/>
    <property type="molecule type" value="Genomic_DNA"/>
</dbReference>
<name>A0A0L0FDB8_9EUKA</name>
<keyword evidence="3" id="KW-1185">Reference proteome</keyword>
<feature type="transmembrane region" description="Helical" evidence="1">
    <location>
        <begin position="143"/>
        <end position="160"/>
    </location>
</feature>
<keyword evidence="1" id="KW-0812">Transmembrane</keyword>
<sequence>MLPMLWVGIALEYPIYQAYTANTSAYIDIYTGRPERDYSSVLTQVWTYALYLTGMQTWSTKDTKPMLDMWYAATQWNLYLISPLVLIFLRHIRVGVLPSVGNKPTSGAKRLILVCLIVALLIWTYFAETCVFIWAIANPLEHLPAFVVGILTAEITVSALKDSMSLPTHRAYDLHQGKWTSLKHRVSRIVTIDTMGAALVVSAICPLEMFGTFQPVVADSVAYVLMPLLFCALLYRLSNIQQRNSSFLILILSCKLINNVGALSYPLYIVHKALGDYYINQAVHPEKHIDTPLAEFWLHGEGVVMKATVFCAAFVVAWCLQHYYQNKLVVPAFVRIQTWLASKQ</sequence>
<evidence type="ECO:0000313" key="3">
    <source>
        <dbReference type="Proteomes" id="UP000054560"/>
    </source>
</evidence>
<keyword evidence="1" id="KW-0472">Membrane</keyword>
<keyword evidence="1" id="KW-1133">Transmembrane helix</keyword>
<feature type="transmembrane region" description="Helical" evidence="1">
    <location>
        <begin position="303"/>
        <end position="320"/>
    </location>
</feature>
<gene>
    <name evidence="2" type="ORF">SARC_12715</name>
</gene>
<evidence type="ECO:0000313" key="2">
    <source>
        <dbReference type="EMBL" id="KNC74747.1"/>
    </source>
</evidence>
<dbReference type="RefSeq" id="XP_014148649.1">
    <property type="nucleotide sequence ID" value="XM_014293174.1"/>
</dbReference>
<dbReference type="Proteomes" id="UP000054560">
    <property type="component" value="Unassembled WGS sequence"/>
</dbReference>
<dbReference type="GeneID" id="25913219"/>